<protein>
    <submittedName>
        <fullName evidence="1">Uncharacterized protein</fullName>
    </submittedName>
</protein>
<sequence length="106" mass="12226">MALHHYRQGNHEEIEKFAKLFLTSGHATLDSRVTAGAWAVLGYSSVYRIFQMDDDLLYLEWPWHVLPFQVSVLVDSKIGVVFFQLANTLYQVATRLSRYFLTTIGD</sequence>
<dbReference type="OrthoDB" id="269919at2759"/>
<dbReference type="EMBL" id="UYRV01130751">
    <property type="protein sequence ID" value="VDN37040.1"/>
    <property type="molecule type" value="Genomic_DNA"/>
</dbReference>
<organism evidence="1 2">
    <name type="scientific">Cylicostephanus goldi</name>
    <name type="common">Nematode worm</name>
    <dbReference type="NCBI Taxonomy" id="71465"/>
    <lineage>
        <taxon>Eukaryota</taxon>
        <taxon>Metazoa</taxon>
        <taxon>Ecdysozoa</taxon>
        <taxon>Nematoda</taxon>
        <taxon>Chromadorea</taxon>
        <taxon>Rhabditida</taxon>
        <taxon>Rhabditina</taxon>
        <taxon>Rhabditomorpha</taxon>
        <taxon>Strongyloidea</taxon>
        <taxon>Strongylidae</taxon>
        <taxon>Cylicostephanus</taxon>
    </lineage>
</organism>
<reference evidence="1 2" key="1">
    <citation type="submission" date="2018-11" db="EMBL/GenBank/DDBJ databases">
        <authorList>
            <consortium name="Pathogen Informatics"/>
        </authorList>
    </citation>
    <scope>NUCLEOTIDE SEQUENCE [LARGE SCALE GENOMIC DNA]</scope>
</reference>
<keyword evidence="2" id="KW-1185">Reference proteome</keyword>
<name>A0A3P7NAF5_CYLGO</name>
<gene>
    <name evidence="1" type="ORF">CGOC_LOCUS13369</name>
</gene>
<accession>A0A3P7NAF5</accession>
<proteinExistence type="predicted"/>
<evidence type="ECO:0000313" key="1">
    <source>
        <dbReference type="EMBL" id="VDN37040.1"/>
    </source>
</evidence>
<dbReference type="Proteomes" id="UP000271889">
    <property type="component" value="Unassembled WGS sequence"/>
</dbReference>
<evidence type="ECO:0000313" key="2">
    <source>
        <dbReference type="Proteomes" id="UP000271889"/>
    </source>
</evidence>
<dbReference type="AlphaFoldDB" id="A0A3P7NAF5"/>